<dbReference type="PaxDb" id="6239-F08G12.11"/>
<dbReference type="WormBase" id="F08G12.11">
    <property type="protein sequence ID" value="CE38316"/>
    <property type="gene ID" value="WBGene00044135"/>
</dbReference>
<proteinExistence type="predicted"/>
<keyword evidence="3" id="KW-1185">Reference proteome</keyword>
<dbReference type="InParanoid" id="Q565C5"/>
<evidence type="ECO:0000313" key="2">
    <source>
        <dbReference type="EMBL" id="CAI79121.1"/>
    </source>
</evidence>
<reference evidence="2 3" key="1">
    <citation type="journal article" date="1998" name="Science">
        <title>Genome sequence of the nematode C. elegans: a platform for investigating biology.</title>
        <authorList>
            <consortium name="The C. elegans sequencing consortium"/>
            <person name="Sulson J.E."/>
            <person name="Waterston R."/>
        </authorList>
    </citation>
    <scope>NUCLEOTIDE SEQUENCE [LARGE SCALE GENOMIC DNA]</scope>
    <source>
        <strain evidence="2 3">Bristol N2</strain>
    </source>
</reference>
<evidence type="ECO:0000256" key="1">
    <source>
        <dbReference type="SAM" id="SignalP"/>
    </source>
</evidence>
<dbReference type="AGR" id="WB:WBGene00044135"/>
<sequence>MNKNKCFFLFLVLGASQAENRCVQEENCTLTVDNPGINTKSCEGYLMEECACVQRRSVNFEYDCHCCKNQTRPKRTVPLEAMFGLKTYVAPDDTPMLMVEPPANTHAPVIVTTTMEPAIQFQTLRKPNGLCGKLEFG</sequence>
<name>Q565C5_CAEEL</name>
<feature type="chain" id="PRO_5004250662" evidence="1">
    <location>
        <begin position="19"/>
        <end position="137"/>
    </location>
</feature>
<feature type="signal peptide" evidence="1">
    <location>
        <begin position="1"/>
        <end position="18"/>
    </location>
</feature>
<keyword evidence="1" id="KW-0732">Signal</keyword>
<dbReference type="RefSeq" id="NP_001024539.1">
    <property type="nucleotide sequence ID" value="NM_001029368.1"/>
</dbReference>
<evidence type="ECO:0000313" key="3">
    <source>
        <dbReference type="Proteomes" id="UP000001940"/>
    </source>
</evidence>
<dbReference type="UCSC" id="F08G12.11">
    <property type="organism name" value="c. elegans"/>
</dbReference>
<dbReference type="eggNOG" id="ENOG502THCC">
    <property type="taxonomic scope" value="Eukaryota"/>
</dbReference>
<gene>
    <name evidence="2" type="ORF">CELE_F08G12.11</name>
    <name evidence="2 4" type="ORF">F08G12.11</name>
</gene>
<dbReference type="GeneID" id="3564885"/>
<dbReference type="OrthoDB" id="5837672at2759"/>
<dbReference type="Proteomes" id="UP000001940">
    <property type="component" value="Chromosome X"/>
</dbReference>
<organism evidence="2 3">
    <name type="scientific">Caenorhabditis elegans</name>
    <dbReference type="NCBI Taxonomy" id="6239"/>
    <lineage>
        <taxon>Eukaryota</taxon>
        <taxon>Metazoa</taxon>
        <taxon>Ecdysozoa</taxon>
        <taxon>Nematoda</taxon>
        <taxon>Chromadorea</taxon>
        <taxon>Rhabditida</taxon>
        <taxon>Rhabditina</taxon>
        <taxon>Rhabditomorpha</taxon>
        <taxon>Rhabditoidea</taxon>
        <taxon>Rhabditidae</taxon>
        <taxon>Peloderinae</taxon>
        <taxon>Caenorhabditis</taxon>
    </lineage>
</organism>
<dbReference type="Bgee" id="WBGene00044135">
    <property type="expression patterns" value="Expressed in pharyngeal muscle cell (C elegans) and 3 other cell types or tissues"/>
</dbReference>
<dbReference type="CTD" id="3564885"/>
<dbReference type="AlphaFoldDB" id="Q565C5"/>
<dbReference type="HOGENOM" id="CLU_1866955_0_0_1"/>
<accession>Q565C5</accession>
<dbReference type="KEGG" id="cel:CELE_F08G12.11"/>
<protein>
    <submittedName>
        <fullName evidence="2">Laminin N-terminal domain-containing protein</fullName>
    </submittedName>
</protein>
<dbReference type="FunCoup" id="Q565C5">
    <property type="interactions" value="811"/>
</dbReference>
<evidence type="ECO:0000313" key="4">
    <source>
        <dbReference type="WormBase" id="F08G12.11"/>
    </source>
</evidence>
<dbReference type="EMBL" id="BX284606">
    <property type="protein sequence ID" value="CAI79121.1"/>
    <property type="molecule type" value="Genomic_DNA"/>
</dbReference>